<dbReference type="SUPFAM" id="SSF56235">
    <property type="entry name" value="N-terminal nucleophile aminohydrolases (Ntn hydrolases)"/>
    <property type="match status" value="1"/>
</dbReference>
<dbReference type="GO" id="GO:0016740">
    <property type="term" value="F:transferase activity"/>
    <property type="evidence" value="ECO:0007669"/>
    <property type="project" value="UniProtKB-KW"/>
</dbReference>
<organism evidence="4 5">
    <name type="scientific">Hyphomicrobium denitrificans (strain ATCC 51888 / DSM 1869 / NCIMB 11706 / TK 0415)</name>
    <dbReference type="NCBI Taxonomy" id="582899"/>
    <lineage>
        <taxon>Bacteria</taxon>
        <taxon>Pseudomonadati</taxon>
        <taxon>Pseudomonadota</taxon>
        <taxon>Alphaproteobacteria</taxon>
        <taxon>Hyphomicrobiales</taxon>
        <taxon>Hyphomicrobiaceae</taxon>
        <taxon>Hyphomicrobium</taxon>
    </lineage>
</organism>
<dbReference type="STRING" id="582899.Hden_0776"/>
<dbReference type="eggNOG" id="COG0034">
    <property type="taxonomic scope" value="Bacteria"/>
</dbReference>
<feature type="domain" description="Glutamine amidotransferase type-2" evidence="3">
    <location>
        <begin position="2"/>
        <end position="299"/>
    </location>
</feature>
<reference evidence="5" key="1">
    <citation type="journal article" date="2011" name="J. Bacteriol.">
        <title>Genome sequences of eight morphologically diverse alphaproteobacteria.</title>
        <authorList>
            <consortium name="US DOE Joint Genome Institute"/>
            <person name="Brown P.J."/>
            <person name="Kysela D.T."/>
            <person name="Buechlein A."/>
            <person name="Hemmerich C."/>
            <person name="Brun Y.V."/>
        </authorList>
    </citation>
    <scope>NUCLEOTIDE SEQUENCE [LARGE SCALE GENOMIC DNA]</scope>
    <source>
        <strain evidence="5">ATCC 51888 / DSM 1869 / NCIB 11706 / TK 0415</strain>
    </source>
</reference>
<dbReference type="Gene3D" id="3.60.20.10">
    <property type="entry name" value="Glutamine Phosphoribosylpyrophosphate, subunit 1, domain 1"/>
    <property type="match status" value="1"/>
</dbReference>
<evidence type="ECO:0000256" key="2">
    <source>
        <dbReference type="ARBA" id="ARBA00022962"/>
    </source>
</evidence>
<name>D8JTN2_HYPDA</name>
<dbReference type="Proteomes" id="UP000002033">
    <property type="component" value="Chromosome"/>
</dbReference>
<evidence type="ECO:0000313" key="5">
    <source>
        <dbReference type="Proteomes" id="UP000002033"/>
    </source>
</evidence>
<gene>
    <name evidence="4" type="ordered locus">Hden_0776</name>
</gene>
<evidence type="ECO:0000256" key="1">
    <source>
        <dbReference type="ARBA" id="ARBA00022679"/>
    </source>
</evidence>
<dbReference type="Pfam" id="PF13522">
    <property type="entry name" value="GATase_6"/>
    <property type="match status" value="1"/>
</dbReference>
<accession>D8JTN2</accession>
<dbReference type="PROSITE" id="PS51278">
    <property type="entry name" value="GATASE_TYPE_2"/>
    <property type="match status" value="1"/>
</dbReference>
<dbReference type="PANTHER" id="PTHR11907">
    <property type="entry name" value="AMIDOPHOSPHORIBOSYLTRANSFERASE"/>
    <property type="match status" value="1"/>
</dbReference>
<dbReference type="RefSeq" id="WP_013214809.1">
    <property type="nucleotide sequence ID" value="NC_014313.1"/>
</dbReference>
<dbReference type="EMBL" id="CP002083">
    <property type="protein sequence ID" value="ADJ22594.1"/>
    <property type="molecule type" value="Genomic_DNA"/>
</dbReference>
<evidence type="ECO:0000313" key="4">
    <source>
        <dbReference type="EMBL" id="ADJ22594.1"/>
    </source>
</evidence>
<dbReference type="KEGG" id="hdn:Hden_0776"/>
<dbReference type="InterPro" id="IPR029055">
    <property type="entry name" value="Ntn_hydrolases_N"/>
</dbReference>
<dbReference type="AlphaFoldDB" id="D8JTN2"/>
<dbReference type="InterPro" id="IPR017932">
    <property type="entry name" value="GATase_2_dom"/>
</dbReference>
<sequence length="299" mass="31846">MCGIAGLFIKNPKLEPQLGELLTKMTSTLCSRGPDSAGFAIYSAGQDGKTKLTIAGPSADYDIATAAEKLRAAVAPKAPTAIHYSHAVLTLTANEARHAREWLEANLPDVNVVSEGHRLEIFKEVGYPDDVAALFGIGAMSGSHGITHTRMATESAVSTDGAHPFSTGADQCLVHNGSLSNHASLRRQLQRDGIKIKTQNDSEVAAGYLTKQMRSGQTLEGALKSSLDDLDGFFTFVVGTEKGFGVLRDPIACKPAVMAETDDYVAFASEYKSLAGLPGISGAKVWEPKPATVYFWERS</sequence>
<dbReference type="OrthoDB" id="9763290at2"/>
<dbReference type="CDD" id="cd01907">
    <property type="entry name" value="GlxB"/>
    <property type="match status" value="1"/>
</dbReference>
<proteinExistence type="predicted"/>
<keyword evidence="2 4" id="KW-0315">Glutamine amidotransferase</keyword>
<protein>
    <submittedName>
        <fullName evidence="4">Glutamine amidotransferase class-II</fullName>
    </submittedName>
</protein>
<keyword evidence="5" id="KW-1185">Reference proteome</keyword>
<keyword evidence="1 4" id="KW-0808">Transferase</keyword>
<evidence type="ECO:0000259" key="3">
    <source>
        <dbReference type="PROSITE" id="PS51278"/>
    </source>
</evidence>
<dbReference type="HOGENOM" id="CLU_077077_0_0_5"/>